<evidence type="ECO:0000259" key="3">
    <source>
        <dbReference type="PROSITE" id="PS51767"/>
    </source>
</evidence>
<gene>
    <name evidence="4" type="ORF">D9613_012970</name>
</gene>
<dbReference type="EMBL" id="JAACJL010000051">
    <property type="protein sequence ID" value="KAF4612490.1"/>
    <property type="molecule type" value="Genomic_DNA"/>
</dbReference>
<evidence type="ECO:0000256" key="1">
    <source>
        <dbReference type="ARBA" id="ARBA00007447"/>
    </source>
</evidence>
<evidence type="ECO:0000313" key="5">
    <source>
        <dbReference type="Proteomes" id="UP000521872"/>
    </source>
</evidence>
<keyword evidence="5" id="KW-1185">Reference proteome</keyword>
<dbReference type="CDD" id="cd05471">
    <property type="entry name" value="pepsin_like"/>
    <property type="match status" value="1"/>
</dbReference>
<dbReference type="PANTHER" id="PTHR47966:SF57">
    <property type="entry name" value="PEPTIDASE A1 DOMAIN-CONTAINING PROTEIN"/>
    <property type="match status" value="1"/>
</dbReference>
<feature type="compositionally biased region" description="Polar residues" evidence="2">
    <location>
        <begin position="402"/>
        <end position="423"/>
    </location>
</feature>
<feature type="region of interest" description="Disordered" evidence="2">
    <location>
        <begin position="388"/>
        <end position="423"/>
    </location>
</feature>
<comment type="caution">
    <text evidence="4">The sequence shown here is derived from an EMBL/GenBank/DDBJ whole genome shotgun (WGS) entry which is preliminary data.</text>
</comment>
<evidence type="ECO:0000256" key="2">
    <source>
        <dbReference type="SAM" id="MobiDB-lite"/>
    </source>
</evidence>
<dbReference type="InterPro" id="IPR001461">
    <property type="entry name" value="Aspartic_peptidase_A1"/>
</dbReference>
<dbReference type="InterPro" id="IPR033121">
    <property type="entry name" value="PEPTIDASE_A1"/>
</dbReference>
<dbReference type="InterPro" id="IPR034164">
    <property type="entry name" value="Pepsin-like_dom"/>
</dbReference>
<dbReference type="AlphaFoldDB" id="A0A8H4QKP0"/>
<dbReference type="Pfam" id="PF00026">
    <property type="entry name" value="Asp"/>
    <property type="match status" value="1"/>
</dbReference>
<dbReference type="GO" id="GO:0004190">
    <property type="term" value="F:aspartic-type endopeptidase activity"/>
    <property type="evidence" value="ECO:0007669"/>
    <property type="project" value="InterPro"/>
</dbReference>
<dbReference type="PANTHER" id="PTHR47966">
    <property type="entry name" value="BETA-SITE APP-CLEAVING ENZYME, ISOFORM A-RELATED"/>
    <property type="match status" value="1"/>
</dbReference>
<dbReference type="Gene3D" id="2.40.70.10">
    <property type="entry name" value="Acid Proteases"/>
    <property type="match status" value="1"/>
</dbReference>
<name>A0A8H4QKP0_9AGAR</name>
<sequence>MVGTGAYDVAYTLPVKFGESGQQQFSLQVDTGSSDLWVASTSCSTSSCKLTQGRLYDPSNSNPTNVAFIIPYLQGLAAGPVVWEKVSVGGYEISSQAMAAANDVQTEPLGPKFSGILGTSRTISIAQPRPTGLGSNTVLVGYWTASVRISARPEYEPLSASEADLSGPVALVLPDTVSSPSTPLRHDFLPQDLQQQAYIDQYSSPPSSSNPLPNEHRQTLSVDKPLLPAGHRHVPSVASVGSDEGLLPSETYIVQEPHRYSIRRDSDGNNRTSYVDQPKEDVAEVDEQDDLGELGIANGVSMAGVGSASRTSKLSTLSLAPAFRDSNRIDISSSSFSSPQVGPSAARESVFSMSSYGSGVGISSRIEEEDTSPSRVVLHSDLIERISRENLRRDAEDVPKSDSPSAASNSVLTRATTSSKTTP</sequence>
<dbReference type="PROSITE" id="PS51767">
    <property type="entry name" value="PEPTIDASE_A1"/>
    <property type="match status" value="1"/>
</dbReference>
<accession>A0A8H4QKP0</accession>
<dbReference type="InterPro" id="IPR021109">
    <property type="entry name" value="Peptidase_aspartic_dom_sf"/>
</dbReference>
<comment type="similarity">
    <text evidence="1">Belongs to the peptidase A1 family.</text>
</comment>
<proteinExistence type="inferred from homology"/>
<reference evidence="4 5" key="1">
    <citation type="submission" date="2019-12" db="EMBL/GenBank/DDBJ databases">
        <authorList>
            <person name="Floudas D."/>
            <person name="Bentzer J."/>
            <person name="Ahren D."/>
            <person name="Johansson T."/>
            <person name="Persson P."/>
            <person name="Tunlid A."/>
        </authorList>
    </citation>
    <scope>NUCLEOTIDE SEQUENCE [LARGE SCALE GENOMIC DNA]</scope>
    <source>
        <strain evidence="4 5">CBS 102.39</strain>
    </source>
</reference>
<organism evidence="4 5">
    <name type="scientific">Agrocybe pediades</name>
    <dbReference type="NCBI Taxonomy" id="84607"/>
    <lineage>
        <taxon>Eukaryota</taxon>
        <taxon>Fungi</taxon>
        <taxon>Dikarya</taxon>
        <taxon>Basidiomycota</taxon>
        <taxon>Agaricomycotina</taxon>
        <taxon>Agaricomycetes</taxon>
        <taxon>Agaricomycetidae</taxon>
        <taxon>Agaricales</taxon>
        <taxon>Agaricineae</taxon>
        <taxon>Strophariaceae</taxon>
        <taxon>Agrocybe</taxon>
    </lineage>
</organism>
<dbReference type="SUPFAM" id="SSF50630">
    <property type="entry name" value="Acid proteases"/>
    <property type="match status" value="1"/>
</dbReference>
<protein>
    <recommendedName>
        <fullName evidence="3">Peptidase A1 domain-containing protein</fullName>
    </recommendedName>
</protein>
<dbReference type="Proteomes" id="UP000521872">
    <property type="component" value="Unassembled WGS sequence"/>
</dbReference>
<feature type="compositionally biased region" description="Basic and acidic residues" evidence="2">
    <location>
        <begin position="388"/>
        <end position="400"/>
    </location>
</feature>
<feature type="domain" description="Peptidase A1" evidence="3">
    <location>
        <begin position="11"/>
        <end position="118"/>
    </location>
</feature>
<dbReference type="GO" id="GO:0006508">
    <property type="term" value="P:proteolysis"/>
    <property type="evidence" value="ECO:0007669"/>
    <property type="project" value="InterPro"/>
</dbReference>
<evidence type="ECO:0000313" key="4">
    <source>
        <dbReference type="EMBL" id="KAF4612490.1"/>
    </source>
</evidence>